<feature type="compositionally biased region" description="Basic and acidic residues" evidence="4">
    <location>
        <begin position="446"/>
        <end position="455"/>
    </location>
</feature>
<evidence type="ECO:0000259" key="5">
    <source>
        <dbReference type="PROSITE" id="PS50217"/>
    </source>
</evidence>
<dbReference type="SUPFAM" id="SSF57959">
    <property type="entry name" value="Leucine zipper domain"/>
    <property type="match status" value="1"/>
</dbReference>
<dbReference type="AlphaFoldDB" id="A0A1D1YC08"/>
<dbReference type="InterPro" id="IPR046347">
    <property type="entry name" value="bZIP_sf"/>
</dbReference>
<name>A0A1D1YC08_9ARAE</name>
<keyword evidence="1" id="KW-0805">Transcription regulation</keyword>
<dbReference type="SMART" id="SM00338">
    <property type="entry name" value="BRLZ"/>
    <property type="match status" value="1"/>
</dbReference>
<dbReference type="EMBL" id="GDJX01015782">
    <property type="protein sequence ID" value="JAT52154.1"/>
    <property type="molecule type" value="Transcribed_RNA"/>
</dbReference>
<dbReference type="Gene3D" id="1.20.5.170">
    <property type="match status" value="1"/>
</dbReference>
<dbReference type="PROSITE" id="PS50217">
    <property type="entry name" value="BZIP"/>
    <property type="match status" value="1"/>
</dbReference>
<sequence>MFSSQGSTNSMLQNSTWNGNEGMVTLPVDSSVSQMQAFLYTNTDTINASYAENSLPIEKIENVDCAGPSIRPFTASNEPTQTLNTSLRSSLVPIQPSISTTEIRIRPQTTSEQSNISHEVLTIDELRSIESGHSVNTTDDTTNASNDSIRPSLNTSLRPAVIPIQPATTPLSGRPRCGRKRKAESPEEREVRTRERVLRNRHAAQMSRNKKRQQLVDLEEQNTALKEENTALRERHAAELTAHREENERLAKRVRTLETKLDDFAAEFDKFRSQQQQQQQLQSLNVLPSPEMIMHPLDGVRGSAVSVTLEHSPLASGNGKNGTVNIRTHPNKSLPSPFYRFEPSMHEYSKSQQRTVKLRSLYRTFSQIPSKQTWNLNQTLMICLIMLLTLTTGQVKCYPYLGKIKKMEFVDNVVISGLRRLYEKRRLRSVKGEGKRSRGPSNMKSGEYEWRKYPP</sequence>
<organism evidence="6">
    <name type="scientific">Anthurium amnicola</name>
    <dbReference type="NCBI Taxonomy" id="1678845"/>
    <lineage>
        <taxon>Eukaryota</taxon>
        <taxon>Viridiplantae</taxon>
        <taxon>Streptophyta</taxon>
        <taxon>Embryophyta</taxon>
        <taxon>Tracheophyta</taxon>
        <taxon>Spermatophyta</taxon>
        <taxon>Magnoliopsida</taxon>
        <taxon>Liliopsida</taxon>
        <taxon>Araceae</taxon>
        <taxon>Pothoideae</taxon>
        <taxon>Potheae</taxon>
        <taxon>Anthurium</taxon>
    </lineage>
</organism>
<dbReference type="InterPro" id="IPR004827">
    <property type="entry name" value="bZIP"/>
</dbReference>
<evidence type="ECO:0000256" key="1">
    <source>
        <dbReference type="ARBA" id="ARBA00023015"/>
    </source>
</evidence>
<feature type="region of interest" description="Disordered" evidence="4">
    <location>
        <begin position="429"/>
        <end position="455"/>
    </location>
</feature>
<accession>A0A1D1YC08</accession>
<feature type="region of interest" description="Disordered" evidence="4">
    <location>
        <begin position="165"/>
        <end position="194"/>
    </location>
</feature>
<feature type="compositionally biased region" description="Low complexity" evidence="4">
    <location>
        <begin position="134"/>
        <end position="148"/>
    </location>
</feature>
<reference evidence="6" key="1">
    <citation type="submission" date="2015-07" db="EMBL/GenBank/DDBJ databases">
        <title>Transcriptome Assembly of Anthurium amnicola.</title>
        <authorList>
            <person name="Suzuki J."/>
        </authorList>
    </citation>
    <scope>NUCLEOTIDE SEQUENCE</scope>
</reference>
<feature type="coiled-coil region" evidence="3">
    <location>
        <begin position="201"/>
        <end position="267"/>
    </location>
</feature>
<evidence type="ECO:0000256" key="3">
    <source>
        <dbReference type="SAM" id="Coils"/>
    </source>
</evidence>
<evidence type="ECO:0000256" key="2">
    <source>
        <dbReference type="ARBA" id="ARBA00023163"/>
    </source>
</evidence>
<evidence type="ECO:0000313" key="6">
    <source>
        <dbReference type="EMBL" id="JAT52154.1"/>
    </source>
</evidence>
<evidence type="ECO:0000256" key="4">
    <source>
        <dbReference type="SAM" id="MobiDB-lite"/>
    </source>
</evidence>
<feature type="region of interest" description="Disordered" evidence="4">
    <location>
        <begin position="132"/>
        <end position="153"/>
    </location>
</feature>
<gene>
    <name evidence="6" type="primary">XBP1_0</name>
    <name evidence="6" type="ORF">g.3870</name>
</gene>
<dbReference type="Pfam" id="PF07716">
    <property type="entry name" value="bZIP_2"/>
    <property type="match status" value="1"/>
</dbReference>
<keyword evidence="2" id="KW-0804">Transcription</keyword>
<keyword evidence="3" id="KW-0175">Coiled coil</keyword>
<protein>
    <submittedName>
        <fullName evidence="6">X-box-binding protein 1</fullName>
    </submittedName>
</protein>
<dbReference type="GO" id="GO:0003700">
    <property type="term" value="F:DNA-binding transcription factor activity"/>
    <property type="evidence" value="ECO:0007669"/>
    <property type="project" value="InterPro"/>
</dbReference>
<feature type="compositionally biased region" description="Basic and acidic residues" evidence="4">
    <location>
        <begin position="183"/>
        <end position="194"/>
    </location>
</feature>
<proteinExistence type="predicted"/>
<feature type="domain" description="BZIP" evidence="5">
    <location>
        <begin position="190"/>
        <end position="235"/>
    </location>
</feature>
<dbReference type="CDD" id="cd14686">
    <property type="entry name" value="bZIP"/>
    <property type="match status" value="1"/>
</dbReference>